<dbReference type="InterPro" id="IPR013087">
    <property type="entry name" value="Znf_C2H2_type"/>
</dbReference>
<organism evidence="3 4">
    <name type="scientific">Molorchus minor</name>
    <dbReference type="NCBI Taxonomy" id="1323400"/>
    <lineage>
        <taxon>Eukaryota</taxon>
        <taxon>Metazoa</taxon>
        <taxon>Ecdysozoa</taxon>
        <taxon>Arthropoda</taxon>
        <taxon>Hexapoda</taxon>
        <taxon>Insecta</taxon>
        <taxon>Pterygota</taxon>
        <taxon>Neoptera</taxon>
        <taxon>Endopterygota</taxon>
        <taxon>Coleoptera</taxon>
        <taxon>Polyphaga</taxon>
        <taxon>Cucujiformia</taxon>
        <taxon>Chrysomeloidea</taxon>
        <taxon>Cerambycidae</taxon>
        <taxon>Lamiinae</taxon>
        <taxon>Monochamini</taxon>
        <taxon>Molorchus</taxon>
    </lineage>
</organism>
<evidence type="ECO:0000256" key="1">
    <source>
        <dbReference type="PROSITE-ProRule" id="PRU00042"/>
    </source>
</evidence>
<evidence type="ECO:0000313" key="4">
    <source>
        <dbReference type="Proteomes" id="UP001162164"/>
    </source>
</evidence>
<proteinExistence type="predicted"/>
<evidence type="ECO:0000259" key="2">
    <source>
        <dbReference type="PROSITE" id="PS50157"/>
    </source>
</evidence>
<dbReference type="InterPro" id="IPR036236">
    <property type="entry name" value="Znf_C2H2_sf"/>
</dbReference>
<dbReference type="Gene3D" id="3.30.160.60">
    <property type="entry name" value="Classic Zinc Finger"/>
    <property type="match status" value="1"/>
</dbReference>
<sequence length="195" mass="22679">MSTMQSSPDLICVDCNDKFESAALLLCHFAKHVEEFLETQPIPARTDLTDKKNRIPNLYPIKKRSRMNTNDTDKSSDSGIEDIYPLNMCLVTMEENICTIANTQRLNKECERPFKCHHCSFSFTRKFLLQKHQRKYHALEFSKTKLPDLKPINVVDYKKESKSNKKTEIKHQISSIDDCKTNFFKCDINSVLCFS</sequence>
<reference evidence="3" key="1">
    <citation type="journal article" date="2023" name="Insect Mol. Biol.">
        <title>Genome sequencing provides insights into the evolution of gene families encoding plant cell wall-degrading enzymes in longhorned beetles.</title>
        <authorList>
            <person name="Shin N.R."/>
            <person name="Okamura Y."/>
            <person name="Kirsch R."/>
            <person name="Pauchet Y."/>
        </authorList>
    </citation>
    <scope>NUCLEOTIDE SEQUENCE</scope>
    <source>
        <strain evidence="3">MMC_N1</strain>
    </source>
</reference>
<keyword evidence="1" id="KW-0862">Zinc</keyword>
<keyword evidence="1" id="KW-0863">Zinc-finger</keyword>
<comment type="caution">
    <text evidence="3">The sequence shown here is derived from an EMBL/GenBank/DDBJ whole genome shotgun (WGS) entry which is preliminary data.</text>
</comment>
<dbReference type="SMART" id="SM00355">
    <property type="entry name" value="ZnF_C2H2"/>
    <property type="match status" value="2"/>
</dbReference>
<name>A0ABQ9J2P9_9CUCU</name>
<keyword evidence="1" id="KW-0479">Metal-binding</keyword>
<keyword evidence="4" id="KW-1185">Reference proteome</keyword>
<dbReference type="SUPFAM" id="SSF57667">
    <property type="entry name" value="beta-beta-alpha zinc fingers"/>
    <property type="match status" value="1"/>
</dbReference>
<dbReference type="PROSITE" id="PS00028">
    <property type="entry name" value="ZINC_FINGER_C2H2_1"/>
    <property type="match status" value="2"/>
</dbReference>
<dbReference type="EMBL" id="JAPWTJ010001397">
    <property type="protein sequence ID" value="KAJ8972046.1"/>
    <property type="molecule type" value="Genomic_DNA"/>
</dbReference>
<dbReference type="Proteomes" id="UP001162164">
    <property type="component" value="Unassembled WGS sequence"/>
</dbReference>
<protein>
    <recommendedName>
        <fullName evidence="2">C2H2-type domain-containing protein</fullName>
    </recommendedName>
</protein>
<dbReference type="PROSITE" id="PS50157">
    <property type="entry name" value="ZINC_FINGER_C2H2_2"/>
    <property type="match status" value="1"/>
</dbReference>
<feature type="domain" description="C2H2-type" evidence="2">
    <location>
        <begin position="114"/>
        <end position="142"/>
    </location>
</feature>
<gene>
    <name evidence="3" type="ORF">NQ317_013190</name>
</gene>
<accession>A0ABQ9J2P9</accession>
<evidence type="ECO:0000313" key="3">
    <source>
        <dbReference type="EMBL" id="KAJ8972046.1"/>
    </source>
</evidence>